<gene>
    <name evidence="3" type="ORF">MRATA1EN1_LOCUS22705</name>
</gene>
<keyword evidence="4" id="KW-1185">Reference proteome</keyword>
<organism evidence="3 4">
    <name type="scientific">Rangifer tarandus platyrhynchus</name>
    <name type="common">Svalbard reindeer</name>
    <dbReference type="NCBI Taxonomy" id="3082113"/>
    <lineage>
        <taxon>Eukaryota</taxon>
        <taxon>Metazoa</taxon>
        <taxon>Chordata</taxon>
        <taxon>Craniata</taxon>
        <taxon>Vertebrata</taxon>
        <taxon>Euteleostomi</taxon>
        <taxon>Mammalia</taxon>
        <taxon>Eutheria</taxon>
        <taxon>Laurasiatheria</taxon>
        <taxon>Artiodactyla</taxon>
        <taxon>Ruminantia</taxon>
        <taxon>Pecora</taxon>
        <taxon>Cervidae</taxon>
        <taxon>Odocoileinae</taxon>
        <taxon>Rangifer</taxon>
    </lineage>
</organism>
<accession>A0ABN8ZJT1</accession>
<dbReference type="Pfam" id="PF19431">
    <property type="entry name" value="MEKK4_N"/>
    <property type="match status" value="1"/>
</dbReference>
<proteinExistence type="predicted"/>
<feature type="region of interest" description="Disordered" evidence="1">
    <location>
        <begin position="102"/>
        <end position="131"/>
    </location>
</feature>
<dbReference type="EMBL" id="OX460345">
    <property type="protein sequence ID" value="CAI9173743.1"/>
    <property type="molecule type" value="Genomic_DNA"/>
</dbReference>
<name>A0ABN8ZJT1_RANTA</name>
<reference evidence="3" key="1">
    <citation type="submission" date="2023-04" db="EMBL/GenBank/DDBJ databases">
        <authorList>
            <consortium name="ELIXIR-Norway"/>
        </authorList>
    </citation>
    <scope>NUCLEOTIDE SEQUENCE [LARGE SCALE GENOMIC DNA]</scope>
</reference>
<feature type="domain" description="Mitogen-activated protein kinase kinase kinase N-terminal" evidence="2">
    <location>
        <begin position="1"/>
        <end position="40"/>
    </location>
</feature>
<evidence type="ECO:0000259" key="2">
    <source>
        <dbReference type="Pfam" id="PF19431"/>
    </source>
</evidence>
<sequence length="293" mass="29992">MSGEFRQKMGAKYINFAWKGVNYVLTQCESDKGTRPRLASCKSLEFPETPKLPPLGRSQRLGGNSSDAVQTSLQTTEAQTTFLLSRAFEALYSAGKHFGAKQKRTPTAAGRGRQTPACSAAGAAARAPRWGSPGPPNLSQVFCSEAPPAQLIPFSGCRLGLQGRGFQGGDGSWCGRLANCCGRFMPLIGKLEMLAKSAAACIPAKSRGGGGGLAASARAAGAGPAPGKDARSQGRGPLRLQAGLGSAGAWPALPGVEMGSGSGPLGPAAGSASEHNGVAGLTICMEGEKRNFQ</sequence>
<evidence type="ECO:0000256" key="1">
    <source>
        <dbReference type="SAM" id="MobiDB-lite"/>
    </source>
</evidence>
<evidence type="ECO:0000313" key="4">
    <source>
        <dbReference type="Proteomes" id="UP001176941"/>
    </source>
</evidence>
<dbReference type="Proteomes" id="UP001176941">
    <property type="component" value="Chromosome 34"/>
</dbReference>
<evidence type="ECO:0000313" key="3">
    <source>
        <dbReference type="EMBL" id="CAI9173743.1"/>
    </source>
</evidence>
<protein>
    <recommendedName>
        <fullName evidence="2">Mitogen-activated protein kinase kinase kinase N-terminal domain-containing protein</fullName>
    </recommendedName>
</protein>
<feature type="region of interest" description="Disordered" evidence="1">
    <location>
        <begin position="213"/>
        <end position="238"/>
    </location>
</feature>
<feature type="compositionally biased region" description="Low complexity" evidence="1">
    <location>
        <begin position="116"/>
        <end position="131"/>
    </location>
</feature>
<feature type="region of interest" description="Disordered" evidence="1">
    <location>
        <begin position="41"/>
        <end position="71"/>
    </location>
</feature>
<feature type="compositionally biased region" description="Low complexity" evidence="1">
    <location>
        <begin position="214"/>
        <end position="227"/>
    </location>
</feature>
<dbReference type="InterPro" id="IPR045801">
    <property type="entry name" value="MEKK4_N"/>
</dbReference>
<feature type="compositionally biased region" description="Polar residues" evidence="1">
    <location>
        <begin position="61"/>
        <end position="71"/>
    </location>
</feature>